<dbReference type="Pfam" id="PF15450">
    <property type="entry name" value="CCDC154"/>
    <property type="match status" value="2"/>
</dbReference>
<feature type="compositionally biased region" description="Pro residues" evidence="2">
    <location>
        <begin position="805"/>
        <end position="814"/>
    </location>
</feature>
<keyword evidence="4" id="KW-1185">Reference proteome</keyword>
<sequence>MSACGGVWWLCRLLSFAPTTAARSQPTPLGHKLGVVCCAVGSVASTGTSGRDEGHSRPQRRLGLETVRASEHSLSPESPPSRKAMALRVRPFLGVSTVIPCGKGTGCEIGVCHPTTPSLRAPLPCSGRHSHAAQVAQAAEELCEREDRASSREGVLARGLGRPGRDQRPLHREPPAAVLADLDGTPSSEASRPSQLSSTLSLEDLELILGDDLASPGPPSLDEIPEKCEAGCLAPATSMSEQDTRKLWRQLEQRLANLQAEVACLRGHGDRCARATLNLLRELLRVRAQAQVQGAELRQLQRDMRQAGLGPQQEACEPSSTLSQTQMQALDKRLMEVCEALAQIRRKQALQDSERKSSDEELTARLNKLMGKLRQEGQDRKAACGALRRSQAEASQRVEHEVAKMQAQVTNLGEEMSLRFLKREAKLCGFLQKSFLALEKKMKAAEDARLQAEDGLWEALESRWQKLQGQNEERLLALHGQRQQEESRLLEQWQGLDRAVVQLTKFVRQNQVSLNRVLQARDAKGYVDKSQEGESAACVQENLEAVRLANELAQQETRSTLELLKEKNQALEVTTLELARQVKDLGDHFVALSWRLDLREQTLGLRLSEVKSGWEGTDSKPLEEAARWRQEAEVHLREVQEKVDSLPRQMESISDKCLQHKSDSDLKIVAEAKASSENGLLARFQNQIMRLENSLQDNKAIQNLRFNTETKLRAEEIAALRESVLRLWSEEGPWALTLGSRKVLMSLVRQRFFVKDAASSAVASVNQWGVYQAARWLQWKAALMSLARRPRARLEKPRGPEPGTRLPPLPLPQQ</sequence>
<dbReference type="RefSeq" id="XP_007937835.1">
    <property type="nucleotide sequence ID" value="XM_007939644.1"/>
</dbReference>
<dbReference type="CTD" id="645811"/>
<evidence type="ECO:0000313" key="5">
    <source>
        <dbReference type="RefSeq" id="XP_007937835.1"/>
    </source>
</evidence>
<dbReference type="AlphaFoldDB" id="A0A8B6ZQ49"/>
<dbReference type="GeneID" id="103195987"/>
<dbReference type="Proteomes" id="UP000694850">
    <property type="component" value="Unplaced"/>
</dbReference>
<dbReference type="GO" id="GO:0035630">
    <property type="term" value="P:bone mineralization involved in bone maturation"/>
    <property type="evidence" value="ECO:0007669"/>
    <property type="project" value="TreeGrafter"/>
</dbReference>
<accession>A0A8B6ZQ49</accession>
<dbReference type="InterPro" id="IPR029512">
    <property type="entry name" value="CCDC154"/>
</dbReference>
<organism evidence="4 5">
    <name type="scientific">Orycteropus afer afer</name>
    <dbReference type="NCBI Taxonomy" id="1230840"/>
    <lineage>
        <taxon>Eukaryota</taxon>
        <taxon>Metazoa</taxon>
        <taxon>Chordata</taxon>
        <taxon>Craniata</taxon>
        <taxon>Vertebrata</taxon>
        <taxon>Euteleostomi</taxon>
        <taxon>Mammalia</taxon>
        <taxon>Eutheria</taxon>
        <taxon>Afrotheria</taxon>
        <taxon>Tubulidentata</taxon>
        <taxon>Orycteropodidae</taxon>
        <taxon>Orycteropus</taxon>
    </lineage>
</organism>
<dbReference type="PANTHER" id="PTHR35153:SF1">
    <property type="entry name" value="COILED-COIL DOMAIN-CONTAINING PROTEIN 154"/>
    <property type="match status" value="1"/>
</dbReference>
<feature type="region of interest" description="Disordered" evidence="2">
    <location>
        <begin position="792"/>
        <end position="814"/>
    </location>
</feature>
<evidence type="ECO:0000256" key="3">
    <source>
        <dbReference type="SAM" id="SignalP"/>
    </source>
</evidence>
<evidence type="ECO:0000256" key="1">
    <source>
        <dbReference type="SAM" id="Coils"/>
    </source>
</evidence>
<feature type="region of interest" description="Disordered" evidence="2">
    <location>
        <begin position="179"/>
        <end position="198"/>
    </location>
</feature>
<dbReference type="OrthoDB" id="9445857at2759"/>
<evidence type="ECO:0000256" key="2">
    <source>
        <dbReference type="SAM" id="MobiDB-lite"/>
    </source>
</evidence>
<name>A0A8B6ZQ49_ORYAF</name>
<protein>
    <submittedName>
        <fullName evidence="5">Coiled-coil domain-containing protein 154</fullName>
    </submittedName>
</protein>
<dbReference type="PANTHER" id="PTHR35153">
    <property type="entry name" value="COILED-COIL DOMAIN-CONTAINING PROTEIN 154"/>
    <property type="match status" value="1"/>
</dbReference>
<feature type="compositionally biased region" description="Polar residues" evidence="2">
    <location>
        <begin position="185"/>
        <end position="195"/>
    </location>
</feature>
<gene>
    <name evidence="5" type="primary">CCDC154</name>
</gene>
<feature type="coiled-coil region" evidence="1">
    <location>
        <begin position="241"/>
        <end position="268"/>
    </location>
</feature>
<feature type="coiled-coil region" evidence="1">
    <location>
        <begin position="536"/>
        <end position="581"/>
    </location>
</feature>
<keyword evidence="3" id="KW-0732">Signal</keyword>
<keyword evidence="1" id="KW-0175">Coiled coil</keyword>
<feature type="signal peptide" evidence="3">
    <location>
        <begin position="1"/>
        <end position="24"/>
    </location>
</feature>
<feature type="region of interest" description="Disordered" evidence="2">
    <location>
        <begin position="146"/>
        <end position="171"/>
    </location>
</feature>
<feature type="chain" id="PRO_5034350921" evidence="3">
    <location>
        <begin position="25"/>
        <end position="814"/>
    </location>
</feature>
<evidence type="ECO:0000313" key="4">
    <source>
        <dbReference type="Proteomes" id="UP000694850"/>
    </source>
</evidence>
<reference evidence="5" key="1">
    <citation type="submission" date="2025-08" db="UniProtKB">
        <authorList>
            <consortium name="RefSeq"/>
        </authorList>
    </citation>
    <scope>IDENTIFICATION</scope>
</reference>
<proteinExistence type="predicted"/>